<dbReference type="FunFam" id="1.25.40.10:FF:000090">
    <property type="entry name" value="Pentatricopeptide repeat-containing protein, chloroplastic"/>
    <property type="match status" value="1"/>
</dbReference>
<dbReference type="FunFam" id="1.25.40.10:FF:000941">
    <property type="entry name" value="Pentatricopeptide repeat-containing protein At5g15300"/>
    <property type="match status" value="1"/>
</dbReference>
<keyword evidence="4" id="KW-1185">Reference proteome</keyword>
<evidence type="ECO:0000256" key="1">
    <source>
        <dbReference type="ARBA" id="ARBA00022737"/>
    </source>
</evidence>
<protein>
    <submittedName>
        <fullName evidence="3">Uncharacterized protein</fullName>
    </submittedName>
</protein>
<sequence length="543" mass="60663">MIRKRTNDRSTNRAQCWSLWRTCTNLRLLKQIHASILVKGFNSSPGALRELIFASAIAIPGTIDYAHQLFAQITDPDTFMCNTMMRGAAQSQYPLRTVSVYNVMARSGAKPDNFTFPFLVKACTRLQWRKMGSCVHGMVVRFGFGGNNFVRNTILYFHANCGDLGVARSIFDNMVEKDVVACSALIAGYARRGNLNVARQLFVEMPVKDLVSWNVMITGYAKRGKMGSARELFEQVPKRDVVTWNTMIAGYVNVGQNDQALKLFEEMRNAGEHPDEVTMLSLLSACSQLGDLETGKSLHFSIFQVNKREFGVLLGNAVISMYAKCGSIKGAVEVFQGMKEKDVTSWNSVIGGLARNGHAEESIRLFEEMLRLGKITPDEITFVQVLIACGHAGKVDKGRSYFDMMINKYGIVPNMKHYGCIVDMLGRAGLLTEAFQFIDKMNVEPNGIIWRTLLGACALHGNIEIGKRATERLMKLRRDESGDYVLLSNMYAAVGEWGGFEKVRQVMDDYGVWKEPGYSIVEPDNKAVIKLLSRSRSSHVPES</sequence>
<feature type="repeat" description="PPR" evidence="2">
    <location>
        <begin position="77"/>
        <end position="111"/>
    </location>
</feature>
<dbReference type="PANTHER" id="PTHR47926">
    <property type="entry name" value="PENTATRICOPEPTIDE REPEAT-CONTAINING PROTEIN"/>
    <property type="match status" value="1"/>
</dbReference>
<evidence type="ECO:0000256" key="2">
    <source>
        <dbReference type="PROSITE-ProRule" id="PRU00708"/>
    </source>
</evidence>
<feature type="repeat" description="PPR" evidence="2">
    <location>
        <begin position="240"/>
        <end position="274"/>
    </location>
</feature>
<dbReference type="Pfam" id="PF20431">
    <property type="entry name" value="E_motif"/>
    <property type="match status" value="1"/>
</dbReference>
<dbReference type="NCBIfam" id="TIGR00756">
    <property type="entry name" value="PPR"/>
    <property type="match status" value="6"/>
</dbReference>
<dbReference type="Gene3D" id="1.25.40.10">
    <property type="entry name" value="Tetratricopeptide repeat domain"/>
    <property type="match status" value="4"/>
</dbReference>
<accession>A0AAV0N671</accession>
<dbReference type="EMBL" id="CAMGYJ010000008">
    <property type="protein sequence ID" value="CAI0453995.1"/>
    <property type="molecule type" value="Genomic_DNA"/>
</dbReference>
<reference evidence="3" key="1">
    <citation type="submission" date="2022-08" db="EMBL/GenBank/DDBJ databases">
        <authorList>
            <person name="Gutierrez-Valencia J."/>
        </authorList>
    </citation>
    <scope>NUCLEOTIDE SEQUENCE</scope>
</reference>
<dbReference type="Pfam" id="PF01535">
    <property type="entry name" value="PPR"/>
    <property type="match status" value="2"/>
</dbReference>
<feature type="repeat" description="PPR" evidence="2">
    <location>
        <begin position="209"/>
        <end position="239"/>
    </location>
</feature>
<dbReference type="PROSITE" id="PS51375">
    <property type="entry name" value="PPR"/>
    <property type="match status" value="5"/>
</dbReference>
<comment type="caution">
    <text evidence="3">The sequence shown here is derived from an EMBL/GenBank/DDBJ whole genome shotgun (WGS) entry which is preliminary data.</text>
</comment>
<proteinExistence type="predicted"/>
<feature type="repeat" description="PPR" evidence="2">
    <location>
        <begin position="342"/>
        <end position="376"/>
    </location>
</feature>
<gene>
    <name evidence="3" type="ORF">LITE_LOCUS31825</name>
</gene>
<dbReference type="Proteomes" id="UP001154282">
    <property type="component" value="Unassembled WGS sequence"/>
</dbReference>
<dbReference type="InterPro" id="IPR046848">
    <property type="entry name" value="E_motif"/>
</dbReference>
<dbReference type="GO" id="GO:0003723">
    <property type="term" value="F:RNA binding"/>
    <property type="evidence" value="ECO:0007669"/>
    <property type="project" value="InterPro"/>
</dbReference>
<dbReference type="PANTHER" id="PTHR47926:SF391">
    <property type="entry name" value="TETRATRICOPEPTIDE-LIKE HELICAL DOMAIN SUPERFAMILY"/>
    <property type="match status" value="1"/>
</dbReference>
<dbReference type="InterPro" id="IPR046960">
    <property type="entry name" value="PPR_At4g14850-like_plant"/>
</dbReference>
<dbReference type="AlphaFoldDB" id="A0AAV0N671"/>
<evidence type="ECO:0000313" key="4">
    <source>
        <dbReference type="Proteomes" id="UP001154282"/>
    </source>
</evidence>
<dbReference type="FunFam" id="1.25.40.10:FF:000470">
    <property type="entry name" value="Pentatricopeptide repeat-containing protein At5g66520"/>
    <property type="match status" value="1"/>
</dbReference>
<organism evidence="3 4">
    <name type="scientific">Linum tenue</name>
    <dbReference type="NCBI Taxonomy" id="586396"/>
    <lineage>
        <taxon>Eukaryota</taxon>
        <taxon>Viridiplantae</taxon>
        <taxon>Streptophyta</taxon>
        <taxon>Embryophyta</taxon>
        <taxon>Tracheophyta</taxon>
        <taxon>Spermatophyta</taxon>
        <taxon>Magnoliopsida</taxon>
        <taxon>eudicotyledons</taxon>
        <taxon>Gunneridae</taxon>
        <taxon>Pentapetalae</taxon>
        <taxon>rosids</taxon>
        <taxon>fabids</taxon>
        <taxon>Malpighiales</taxon>
        <taxon>Linaceae</taxon>
        <taxon>Linum</taxon>
    </lineage>
</organism>
<feature type="repeat" description="PPR" evidence="2">
    <location>
        <begin position="178"/>
        <end position="208"/>
    </location>
</feature>
<dbReference type="InterPro" id="IPR011990">
    <property type="entry name" value="TPR-like_helical_dom_sf"/>
</dbReference>
<keyword evidence="1" id="KW-0677">Repeat</keyword>
<evidence type="ECO:0000313" key="3">
    <source>
        <dbReference type="EMBL" id="CAI0453995.1"/>
    </source>
</evidence>
<name>A0AAV0N671_9ROSI</name>
<dbReference type="InterPro" id="IPR002885">
    <property type="entry name" value="PPR_rpt"/>
</dbReference>
<dbReference type="GO" id="GO:0009451">
    <property type="term" value="P:RNA modification"/>
    <property type="evidence" value="ECO:0007669"/>
    <property type="project" value="InterPro"/>
</dbReference>
<dbReference type="Pfam" id="PF13041">
    <property type="entry name" value="PPR_2"/>
    <property type="match status" value="2"/>
</dbReference>